<evidence type="ECO:0000256" key="1">
    <source>
        <dbReference type="RuleBase" id="RU003860"/>
    </source>
</evidence>
<evidence type="ECO:0000313" key="2">
    <source>
        <dbReference type="EMBL" id="KAF0432299.1"/>
    </source>
</evidence>
<sequence length="89" mass="9991">MSGISKELLEQTLRKKLEAEYVEVVDTSGGCGQSYDVIIVSKIFEGKSVLQKHQLVNETCKSEIAQLHAFSQKSYTPAQWEAQKQKQTS</sequence>
<dbReference type="GO" id="GO:0005634">
    <property type="term" value="C:nucleus"/>
    <property type="evidence" value="ECO:0007669"/>
    <property type="project" value="TreeGrafter"/>
</dbReference>
<reference evidence="2 3" key="1">
    <citation type="journal article" date="2019" name="Environ. Microbiol.">
        <title>At the nexus of three kingdoms: the genome of the mycorrhizal fungus Gigaspora margarita provides insights into plant, endobacterial and fungal interactions.</title>
        <authorList>
            <person name="Venice F."/>
            <person name="Ghignone S."/>
            <person name="Salvioli di Fossalunga A."/>
            <person name="Amselem J."/>
            <person name="Novero M."/>
            <person name="Xianan X."/>
            <person name="Sedzielewska Toro K."/>
            <person name="Morin E."/>
            <person name="Lipzen A."/>
            <person name="Grigoriev I.V."/>
            <person name="Henrissat B."/>
            <person name="Martin F.M."/>
            <person name="Bonfante P."/>
        </authorList>
    </citation>
    <scope>NUCLEOTIDE SEQUENCE [LARGE SCALE GENOMIC DNA]</scope>
    <source>
        <strain evidence="2 3">BEG34</strain>
    </source>
</reference>
<comment type="similarity">
    <text evidence="1">Belongs to the BolA/IbaG family.</text>
</comment>
<dbReference type="AlphaFoldDB" id="A0A8H3XB03"/>
<dbReference type="InterPro" id="IPR045115">
    <property type="entry name" value="BOL2"/>
</dbReference>
<evidence type="ECO:0000313" key="3">
    <source>
        <dbReference type="Proteomes" id="UP000439903"/>
    </source>
</evidence>
<accession>A0A8H3XB03</accession>
<dbReference type="OrthoDB" id="4983at2759"/>
<organism evidence="2 3">
    <name type="scientific">Gigaspora margarita</name>
    <dbReference type="NCBI Taxonomy" id="4874"/>
    <lineage>
        <taxon>Eukaryota</taxon>
        <taxon>Fungi</taxon>
        <taxon>Fungi incertae sedis</taxon>
        <taxon>Mucoromycota</taxon>
        <taxon>Glomeromycotina</taxon>
        <taxon>Glomeromycetes</taxon>
        <taxon>Diversisporales</taxon>
        <taxon>Gigasporaceae</taxon>
        <taxon>Gigaspora</taxon>
    </lineage>
</organism>
<dbReference type="PIRSF" id="PIRSF003113">
    <property type="entry name" value="BolA"/>
    <property type="match status" value="1"/>
</dbReference>
<name>A0A8H3XB03_GIGMA</name>
<dbReference type="PANTHER" id="PTHR12735:SF27">
    <property type="entry name" value="BOLA-LIKE PROTEIN 2"/>
    <property type="match status" value="1"/>
</dbReference>
<comment type="caution">
    <text evidence="2">The sequence shown here is derived from an EMBL/GenBank/DDBJ whole genome shotgun (WGS) entry which is preliminary data.</text>
</comment>
<dbReference type="GO" id="GO:0005829">
    <property type="term" value="C:cytosol"/>
    <property type="evidence" value="ECO:0007669"/>
    <property type="project" value="TreeGrafter"/>
</dbReference>
<dbReference type="SUPFAM" id="SSF82657">
    <property type="entry name" value="BolA-like"/>
    <property type="match status" value="1"/>
</dbReference>
<dbReference type="InterPro" id="IPR036065">
    <property type="entry name" value="BolA-like_sf"/>
</dbReference>
<dbReference type="EMBL" id="WTPW01001495">
    <property type="protein sequence ID" value="KAF0432299.1"/>
    <property type="molecule type" value="Genomic_DNA"/>
</dbReference>
<dbReference type="InterPro" id="IPR002634">
    <property type="entry name" value="BolA"/>
</dbReference>
<protein>
    <submittedName>
        <fullName evidence="2">Bola-like protein</fullName>
    </submittedName>
</protein>
<dbReference type="Pfam" id="PF01722">
    <property type="entry name" value="BolA"/>
    <property type="match status" value="1"/>
</dbReference>
<dbReference type="Gene3D" id="3.30.300.90">
    <property type="entry name" value="BolA-like"/>
    <property type="match status" value="1"/>
</dbReference>
<dbReference type="GO" id="GO:0051537">
    <property type="term" value="F:2 iron, 2 sulfur cluster binding"/>
    <property type="evidence" value="ECO:0007669"/>
    <property type="project" value="InterPro"/>
</dbReference>
<keyword evidence="3" id="KW-1185">Reference proteome</keyword>
<dbReference type="Proteomes" id="UP000439903">
    <property type="component" value="Unassembled WGS sequence"/>
</dbReference>
<dbReference type="GO" id="GO:0051604">
    <property type="term" value="P:protein maturation"/>
    <property type="evidence" value="ECO:0007669"/>
    <property type="project" value="InterPro"/>
</dbReference>
<dbReference type="PANTHER" id="PTHR12735">
    <property type="entry name" value="BOLA-LIKE PROTEIN-RELATED"/>
    <property type="match status" value="1"/>
</dbReference>
<proteinExistence type="inferred from homology"/>
<gene>
    <name evidence="2" type="ORF">F8M41_005229</name>
</gene>
<dbReference type="GO" id="GO:0006879">
    <property type="term" value="P:intracellular iron ion homeostasis"/>
    <property type="evidence" value="ECO:0007669"/>
    <property type="project" value="InterPro"/>
</dbReference>